<feature type="non-terminal residue" evidence="1">
    <location>
        <position position="261"/>
    </location>
</feature>
<evidence type="ECO:0000313" key="2">
    <source>
        <dbReference type="Proteomes" id="UP000789366"/>
    </source>
</evidence>
<dbReference type="Proteomes" id="UP000789366">
    <property type="component" value="Unassembled WGS sequence"/>
</dbReference>
<gene>
    <name evidence="1" type="ORF">SPELUC_LOCUS13805</name>
</gene>
<protein>
    <submittedName>
        <fullName evidence="1">6234_t:CDS:1</fullName>
    </submittedName>
</protein>
<feature type="non-terminal residue" evidence="1">
    <location>
        <position position="1"/>
    </location>
</feature>
<dbReference type="EMBL" id="CAJVPW010037902">
    <property type="protein sequence ID" value="CAG8741013.1"/>
    <property type="molecule type" value="Genomic_DNA"/>
</dbReference>
<name>A0ACA9QBJ5_9GLOM</name>
<keyword evidence="2" id="KW-1185">Reference proteome</keyword>
<proteinExistence type="predicted"/>
<sequence length="261" mass="30804">NTNQQKKLKKTYGISTSTLRRWNDKGDVSCITMPGGKRLYSTEDIDNIFDFDILDKNDTSGKEFHFLKVFFKNHNIRKEIITKIRNIVMNKEDDYQIFDLYEDDISTSYALFIAPRTPVIINGIKRGFPLTKAFKTNKTLCKDMYKNKFDYRTLEFVDDFDAYVSMFFDFETVDLGNMKKGELGRVSTGYKIDRAFMGVFCFFKGREIKPFYIVAILLQDDDFLVDYKKPSENCDLIYVKTQEDFFLKQAELYLKFRPEKT</sequence>
<accession>A0ACA9QBJ5</accession>
<evidence type="ECO:0000313" key="1">
    <source>
        <dbReference type="EMBL" id="CAG8741013.1"/>
    </source>
</evidence>
<reference evidence="1" key="1">
    <citation type="submission" date="2021-06" db="EMBL/GenBank/DDBJ databases">
        <authorList>
            <person name="Kallberg Y."/>
            <person name="Tangrot J."/>
            <person name="Rosling A."/>
        </authorList>
    </citation>
    <scope>NUCLEOTIDE SEQUENCE</scope>
    <source>
        <strain evidence="1">28 12/20/2015</strain>
    </source>
</reference>
<comment type="caution">
    <text evidence="1">The sequence shown here is derived from an EMBL/GenBank/DDBJ whole genome shotgun (WGS) entry which is preliminary data.</text>
</comment>
<organism evidence="1 2">
    <name type="scientific">Cetraspora pellucida</name>
    <dbReference type="NCBI Taxonomy" id="1433469"/>
    <lineage>
        <taxon>Eukaryota</taxon>
        <taxon>Fungi</taxon>
        <taxon>Fungi incertae sedis</taxon>
        <taxon>Mucoromycota</taxon>
        <taxon>Glomeromycotina</taxon>
        <taxon>Glomeromycetes</taxon>
        <taxon>Diversisporales</taxon>
        <taxon>Gigasporaceae</taxon>
        <taxon>Cetraspora</taxon>
    </lineage>
</organism>